<dbReference type="GO" id="GO:0005524">
    <property type="term" value="F:ATP binding"/>
    <property type="evidence" value="ECO:0007669"/>
    <property type="project" value="UniProtKB-KW"/>
</dbReference>
<dbReference type="SMART" id="SM00382">
    <property type="entry name" value="AAA"/>
    <property type="match status" value="1"/>
</dbReference>
<accession>A0A516G736</accession>
<keyword evidence="4 6" id="KW-0067">ATP-binding</keyword>
<organism evidence="6 7">
    <name type="scientific">Ornithinimicrobium ciconiae</name>
    <dbReference type="NCBI Taxonomy" id="2594265"/>
    <lineage>
        <taxon>Bacteria</taxon>
        <taxon>Bacillati</taxon>
        <taxon>Actinomycetota</taxon>
        <taxon>Actinomycetes</taxon>
        <taxon>Micrococcales</taxon>
        <taxon>Ornithinimicrobiaceae</taxon>
        <taxon>Ornithinimicrobium</taxon>
    </lineage>
</organism>
<dbReference type="EMBL" id="CP041616">
    <property type="protein sequence ID" value="QDO87347.1"/>
    <property type="molecule type" value="Genomic_DNA"/>
</dbReference>
<comment type="similarity">
    <text evidence="1">Belongs to the ABC transporter superfamily.</text>
</comment>
<name>A0A516G736_9MICO</name>
<dbReference type="AlphaFoldDB" id="A0A516G736"/>
<proteinExistence type="inferred from homology"/>
<evidence type="ECO:0000256" key="4">
    <source>
        <dbReference type="ARBA" id="ARBA00022840"/>
    </source>
</evidence>
<dbReference type="Gene3D" id="3.40.50.300">
    <property type="entry name" value="P-loop containing nucleotide triphosphate hydrolases"/>
    <property type="match status" value="1"/>
</dbReference>
<evidence type="ECO:0000256" key="2">
    <source>
        <dbReference type="ARBA" id="ARBA00022448"/>
    </source>
</evidence>
<dbReference type="Proteomes" id="UP000315395">
    <property type="component" value="Chromosome"/>
</dbReference>
<keyword evidence="3" id="KW-0547">Nucleotide-binding</keyword>
<dbReference type="PANTHER" id="PTHR43335">
    <property type="entry name" value="ABC TRANSPORTER, ATP-BINDING PROTEIN"/>
    <property type="match status" value="1"/>
</dbReference>
<dbReference type="GO" id="GO:0016887">
    <property type="term" value="F:ATP hydrolysis activity"/>
    <property type="evidence" value="ECO:0007669"/>
    <property type="project" value="InterPro"/>
</dbReference>
<reference evidence="6 7" key="1">
    <citation type="submission" date="2019-07" db="EMBL/GenBank/DDBJ databases">
        <title>complete genome sequencing of Ornithinimicrobium sp. H23M54.</title>
        <authorList>
            <person name="Bae J.-W."/>
            <person name="Lee S.-Y."/>
        </authorList>
    </citation>
    <scope>NUCLEOTIDE SEQUENCE [LARGE SCALE GENOMIC DNA]</scope>
    <source>
        <strain evidence="6 7">H23M54</strain>
    </source>
</reference>
<dbReference type="PROSITE" id="PS50893">
    <property type="entry name" value="ABC_TRANSPORTER_2"/>
    <property type="match status" value="1"/>
</dbReference>
<dbReference type="InterPro" id="IPR017871">
    <property type="entry name" value="ABC_transporter-like_CS"/>
</dbReference>
<dbReference type="Pfam" id="PF00005">
    <property type="entry name" value="ABC_tran"/>
    <property type="match status" value="1"/>
</dbReference>
<dbReference type="PROSITE" id="PS00211">
    <property type="entry name" value="ABC_TRANSPORTER_1"/>
    <property type="match status" value="1"/>
</dbReference>
<evidence type="ECO:0000256" key="1">
    <source>
        <dbReference type="ARBA" id="ARBA00005417"/>
    </source>
</evidence>
<gene>
    <name evidence="6" type="ORF">FNH13_02535</name>
</gene>
<evidence type="ECO:0000313" key="7">
    <source>
        <dbReference type="Proteomes" id="UP000315395"/>
    </source>
</evidence>
<evidence type="ECO:0000256" key="3">
    <source>
        <dbReference type="ARBA" id="ARBA00022741"/>
    </source>
</evidence>
<protein>
    <submittedName>
        <fullName evidence="6">ABC transporter ATP-binding protein</fullName>
    </submittedName>
</protein>
<dbReference type="KEGG" id="orz:FNH13_02535"/>
<feature type="domain" description="ABC transporter" evidence="5">
    <location>
        <begin position="5"/>
        <end position="230"/>
    </location>
</feature>
<sequence length="313" mass="32390">MTVAVQCTHVSKTYPGGVTALRGIDLSIQAGQIYGLVGRNGAGKTTLMRILVGLVAPTGGQASVLGHPAGGCSTGQLVGSLIETPAYYPHLSGRDNLLLLARYLGESAPAVERVLETVGLSERARSRFSGYSLGMKQRLGIAGALLGDPPVLILDEPVNGLDPQAMVYVRDLLARVRDEGRTVLLSSHLLAELEQVCDRVAILHEGAVVSEGTPEELRRGTGSGISIVLEVSDTAEAVRVLESAEGVTDVRASGGAVHARSTDGSTTPVVRALVGAGIEVRSVTQGESLESAYLALTADPDAGTEHVVRGAVS</sequence>
<evidence type="ECO:0000313" key="6">
    <source>
        <dbReference type="EMBL" id="QDO87347.1"/>
    </source>
</evidence>
<dbReference type="InterPro" id="IPR027417">
    <property type="entry name" value="P-loop_NTPase"/>
</dbReference>
<dbReference type="InterPro" id="IPR003593">
    <property type="entry name" value="AAA+_ATPase"/>
</dbReference>
<evidence type="ECO:0000259" key="5">
    <source>
        <dbReference type="PROSITE" id="PS50893"/>
    </source>
</evidence>
<dbReference type="InterPro" id="IPR003439">
    <property type="entry name" value="ABC_transporter-like_ATP-bd"/>
</dbReference>
<dbReference type="OrthoDB" id="9804819at2"/>
<dbReference type="SUPFAM" id="SSF52540">
    <property type="entry name" value="P-loop containing nucleoside triphosphate hydrolases"/>
    <property type="match status" value="1"/>
</dbReference>
<dbReference type="RefSeq" id="WP_143782005.1">
    <property type="nucleotide sequence ID" value="NZ_CP041616.1"/>
</dbReference>
<keyword evidence="2" id="KW-0813">Transport</keyword>
<keyword evidence="7" id="KW-1185">Reference proteome</keyword>
<dbReference type="PANTHER" id="PTHR43335:SF4">
    <property type="entry name" value="ABC TRANSPORTER, ATP-BINDING PROTEIN"/>
    <property type="match status" value="1"/>
</dbReference>